<name>A0ACC5NW02_9BACT</name>
<reference evidence="1" key="1">
    <citation type="submission" date="2020-08" db="EMBL/GenBank/DDBJ databases">
        <title>Genomic Encyclopedia of Type Strains, Phase IV (KMG-V): Genome sequencing to study the core and pangenomes of soil and plant-associated prokaryotes.</title>
        <authorList>
            <person name="Whitman W."/>
        </authorList>
    </citation>
    <scope>NUCLEOTIDE SEQUENCE</scope>
    <source>
        <strain evidence="1">M8UP15</strain>
    </source>
</reference>
<proteinExistence type="predicted"/>
<accession>A0ACC5NW02</accession>
<gene>
    <name evidence="1" type="ORF">HDF13_001062</name>
</gene>
<organism evidence="1 2">
    <name type="scientific">Tunturiibacter gelidiferens</name>
    <dbReference type="NCBI Taxonomy" id="3069689"/>
    <lineage>
        <taxon>Bacteria</taxon>
        <taxon>Pseudomonadati</taxon>
        <taxon>Acidobacteriota</taxon>
        <taxon>Terriglobia</taxon>
        <taxon>Terriglobales</taxon>
        <taxon>Acidobacteriaceae</taxon>
        <taxon>Tunturiibacter</taxon>
    </lineage>
</organism>
<evidence type="ECO:0000313" key="2">
    <source>
        <dbReference type="Proteomes" id="UP000569005"/>
    </source>
</evidence>
<protein>
    <submittedName>
        <fullName evidence="1">NAD(P)H-dependent FMN reductase</fullName>
    </submittedName>
</protein>
<sequence>MDASHGVEVVFMVVAVLLGSVRRDRMGDRAAKWVIRELEKRGHEAVLVDAAELKLPLLDKMWKEVKKDPPAKYEKLREKLAPLAKLYARADGFCIVSAEYNHSVPPGITNLIDHFLEEYYFRPSAIVCYSASQYGGVRAAMQLRALLPEVGMPSIPSLQPIPSIGSALSADGVALTQELAEKSGKFFDEFEWYMRAMKAERAKGVPD</sequence>
<keyword evidence="2" id="KW-1185">Reference proteome</keyword>
<dbReference type="EMBL" id="JACHEA010000001">
    <property type="protein sequence ID" value="MBB5338729.1"/>
    <property type="molecule type" value="Genomic_DNA"/>
</dbReference>
<dbReference type="Proteomes" id="UP000569005">
    <property type="component" value="Unassembled WGS sequence"/>
</dbReference>
<comment type="caution">
    <text evidence="1">The sequence shown here is derived from an EMBL/GenBank/DDBJ whole genome shotgun (WGS) entry which is preliminary data.</text>
</comment>
<evidence type="ECO:0000313" key="1">
    <source>
        <dbReference type="EMBL" id="MBB5338729.1"/>
    </source>
</evidence>